<proteinExistence type="predicted"/>
<sequence>MLSQLWSRINQDNIPCHYRADPAWRCETWLYHCCRHYTNPNCWHYWYPDMFGAWDDCEFVTPEAYYFFVTNGPDRVMLPLPPASPPSSPGRSVRLACWRALTGIGRSAVRTARVYYLGREVVERREREAKTCARRRQISEDEELVKRMVELGFLGLGLWRRRLEDEDEEYEGEYEDGTGISEDDDDQDDESDNVDVGQVFLNERKSVMSSVMEVMARDDAEQNSEHFVEEILTL</sequence>
<dbReference type="GeneID" id="30014938"/>
<reference evidence="2 3" key="1">
    <citation type="submission" date="2016-04" db="EMBL/GenBank/DDBJ databases">
        <title>Draft genome of Fonsecaea erecta CBS 125763.</title>
        <authorList>
            <person name="Weiss V.A."/>
            <person name="Vicente V.A."/>
            <person name="Raittz R.T."/>
            <person name="Moreno L.F."/>
            <person name="De Souza E.M."/>
            <person name="Pedrosa F.O."/>
            <person name="Steffens M.B."/>
            <person name="Faoro H."/>
            <person name="Tadra-Sfeir M.Z."/>
            <person name="Najafzadeh M.J."/>
            <person name="Felipe M.S."/>
            <person name="Teixeira M."/>
            <person name="Sun J."/>
            <person name="Xi L."/>
            <person name="Gomes R."/>
            <person name="De Azevedo C.M."/>
            <person name="Salgado C.G."/>
            <person name="Da Silva M.B."/>
            <person name="Nascimento M.F."/>
            <person name="Queiroz-Telles F."/>
            <person name="Attili D.S."/>
            <person name="Gorbushina A."/>
        </authorList>
    </citation>
    <scope>NUCLEOTIDE SEQUENCE [LARGE SCALE GENOMIC DNA]</scope>
    <source>
        <strain evidence="2 3">CBS 125763</strain>
    </source>
</reference>
<dbReference type="RefSeq" id="XP_018688437.1">
    <property type="nucleotide sequence ID" value="XM_018842276.1"/>
</dbReference>
<evidence type="ECO:0000313" key="3">
    <source>
        <dbReference type="Proteomes" id="UP000078343"/>
    </source>
</evidence>
<dbReference type="OrthoDB" id="10479527at2759"/>
<dbReference type="AlphaFoldDB" id="A0A178Z5M5"/>
<keyword evidence="3" id="KW-1185">Reference proteome</keyword>
<gene>
    <name evidence="2" type="ORF">AYL99_10770</name>
</gene>
<feature type="region of interest" description="Disordered" evidence="1">
    <location>
        <begin position="167"/>
        <end position="196"/>
    </location>
</feature>
<feature type="compositionally biased region" description="Acidic residues" evidence="1">
    <location>
        <begin position="167"/>
        <end position="193"/>
    </location>
</feature>
<evidence type="ECO:0000256" key="1">
    <source>
        <dbReference type="SAM" id="MobiDB-lite"/>
    </source>
</evidence>
<dbReference type="EMBL" id="LVYI01000012">
    <property type="protein sequence ID" value="OAP55070.1"/>
    <property type="molecule type" value="Genomic_DNA"/>
</dbReference>
<dbReference type="Proteomes" id="UP000078343">
    <property type="component" value="Unassembled WGS sequence"/>
</dbReference>
<evidence type="ECO:0000313" key="2">
    <source>
        <dbReference type="EMBL" id="OAP55070.1"/>
    </source>
</evidence>
<name>A0A178Z5M5_9EURO</name>
<accession>A0A178Z5M5</accession>
<organism evidence="2 3">
    <name type="scientific">Fonsecaea erecta</name>
    <dbReference type="NCBI Taxonomy" id="1367422"/>
    <lineage>
        <taxon>Eukaryota</taxon>
        <taxon>Fungi</taxon>
        <taxon>Dikarya</taxon>
        <taxon>Ascomycota</taxon>
        <taxon>Pezizomycotina</taxon>
        <taxon>Eurotiomycetes</taxon>
        <taxon>Chaetothyriomycetidae</taxon>
        <taxon>Chaetothyriales</taxon>
        <taxon>Herpotrichiellaceae</taxon>
        <taxon>Fonsecaea</taxon>
    </lineage>
</organism>
<comment type="caution">
    <text evidence="2">The sequence shown here is derived from an EMBL/GenBank/DDBJ whole genome shotgun (WGS) entry which is preliminary data.</text>
</comment>
<protein>
    <submittedName>
        <fullName evidence="2">Uncharacterized protein</fullName>
    </submittedName>
</protein>